<dbReference type="InterPro" id="IPR011989">
    <property type="entry name" value="ARM-like"/>
</dbReference>
<dbReference type="GO" id="GO:0000785">
    <property type="term" value="C:chromatin"/>
    <property type="evidence" value="ECO:0007669"/>
    <property type="project" value="TreeGrafter"/>
</dbReference>
<name>A0A3P6TQ29_DIBLA</name>
<sequence>MAMTDEIGFELVYPENCKELSEDLKPEEFRKRINVTFYESIDEQSQEMDCRPNTASKERLKYAGICIHLLSPQFTHYPDIDIRLRIGVALCRMLTIFCPLNPFEHASNCQSVVGNSTLHQTDPELWTSFLSRFNDIDVNIRSFCIQMVPLLLRNPEIPKSQIFDCLRASAMDRSDAVRLLALKTVASLMREAKDDSIGDFFELVHNRSRDKSLNIRKEALAELASFYKRCLLSGKLDLERMTVALNATLHMYYQPSAEDK</sequence>
<dbReference type="AlphaFoldDB" id="A0A3P6TQ29"/>
<dbReference type="PANTHER" id="PTHR12663">
    <property type="entry name" value="ANDROGEN INDUCED INHIBITOR OF PROLIFERATION AS3 / PDS5-RELATED"/>
    <property type="match status" value="1"/>
</dbReference>
<dbReference type="InterPro" id="IPR016024">
    <property type="entry name" value="ARM-type_fold"/>
</dbReference>
<dbReference type="SUPFAM" id="SSF48371">
    <property type="entry name" value="ARM repeat"/>
    <property type="match status" value="1"/>
</dbReference>
<evidence type="ECO:0000313" key="6">
    <source>
        <dbReference type="EMBL" id="VDK83195.1"/>
    </source>
</evidence>
<gene>
    <name evidence="6" type="ORF">DILT_LOCUS3430</name>
</gene>
<evidence type="ECO:0000313" key="7">
    <source>
        <dbReference type="Proteomes" id="UP000281553"/>
    </source>
</evidence>
<evidence type="ECO:0000256" key="1">
    <source>
        <dbReference type="ARBA" id="ARBA00004123"/>
    </source>
</evidence>
<keyword evidence="5" id="KW-0131">Cell cycle</keyword>
<dbReference type="GO" id="GO:0005634">
    <property type="term" value="C:nucleus"/>
    <property type="evidence" value="ECO:0007669"/>
    <property type="project" value="UniProtKB-SubCell"/>
</dbReference>
<evidence type="ECO:0000256" key="3">
    <source>
        <dbReference type="ARBA" id="ARBA00022776"/>
    </source>
</evidence>
<dbReference type="OrthoDB" id="200660at2759"/>
<comment type="subcellular location">
    <subcellularLocation>
        <location evidence="1">Nucleus</location>
    </subcellularLocation>
</comment>
<dbReference type="Proteomes" id="UP000281553">
    <property type="component" value="Unassembled WGS sequence"/>
</dbReference>
<organism evidence="6 7">
    <name type="scientific">Dibothriocephalus latus</name>
    <name type="common">Fish tapeworm</name>
    <name type="synonym">Diphyllobothrium latum</name>
    <dbReference type="NCBI Taxonomy" id="60516"/>
    <lineage>
        <taxon>Eukaryota</taxon>
        <taxon>Metazoa</taxon>
        <taxon>Spiralia</taxon>
        <taxon>Lophotrochozoa</taxon>
        <taxon>Platyhelminthes</taxon>
        <taxon>Cestoda</taxon>
        <taxon>Eucestoda</taxon>
        <taxon>Diphyllobothriidea</taxon>
        <taxon>Diphyllobothriidae</taxon>
        <taxon>Dibothriocephalus</taxon>
    </lineage>
</organism>
<dbReference type="EMBL" id="UYRU01043649">
    <property type="protein sequence ID" value="VDK83195.1"/>
    <property type="molecule type" value="Genomic_DNA"/>
</dbReference>
<evidence type="ECO:0000256" key="2">
    <source>
        <dbReference type="ARBA" id="ARBA00022618"/>
    </source>
</evidence>
<dbReference type="GO" id="GO:0006281">
    <property type="term" value="P:DNA repair"/>
    <property type="evidence" value="ECO:0007669"/>
    <property type="project" value="TreeGrafter"/>
</dbReference>
<dbReference type="Pfam" id="PF20168">
    <property type="entry name" value="PDS5"/>
    <property type="match status" value="1"/>
</dbReference>
<dbReference type="InterPro" id="IPR039776">
    <property type="entry name" value="Pds5"/>
</dbReference>
<dbReference type="Gene3D" id="1.25.10.10">
    <property type="entry name" value="Leucine-rich Repeat Variant"/>
    <property type="match status" value="1"/>
</dbReference>
<keyword evidence="7" id="KW-1185">Reference proteome</keyword>
<keyword evidence="2" id="KW-0132">Cell division</keyword>
<reference evidence="6 7" key="1">
    <citation type="submission" date="2018-11" db="EMBL/GenBank/DDBJ databases">
        <authorList>
            <consortium name="Pathogen Informatics"/>
        </authorList>
    </citation>
    <scope>NUCLEOTIDE SEQUENCE [LARGE SCALE GENOMIC DNA]</scope>
</reference>
<dbReference type="GO" id="GO:0007064">
    <property type="term" value="P:mitotic sister chromatid cohesion"/>
    <property type="evidence" value="ECO:0007669"/>
    <property type="project" value="InterPro"/>
</dbReference>
<keyword evidence="4" id="KW-0539">Nucleus</keyword>
<accession>A0A3P6TQ29</accession>
<evidence type="ECO:0000256" key="4">
    <source>
        <dbReference type="ARBA" id="ARBA00023242"/>
    </source>
</evidence>
<protein>
    <recommendedName>
        <fullName evidence="8">Condensin complex subunit 1 C-terminal domain-containing protein</fullName>
    </recommendedName>
</protein>
<proteinExistence type="predicted"/>
<keyword evidence="3" id="KW-0498">Mitosis</keyword>
<dbReference type="PANTHER" id="PTHR12663:SF0">
    <property type="entry name" value="PRECOCIOUS DISSOCIATION OF SISTERS 5, ISOFORM A"/>
    <property type="match status" value="1"/>
</dbReference>
<dbReference type="GO" id="GO:0051301">
    <property type="term" value="P:cell division"/>
    <property type="evidence" value="ECO:0007669"/>
    <property type="project" value="UniProtKB-KW"/>
</dbReference>
<evidence type="ECO:0000256" key="5">
    <source>
        <dbReference type="ARBA" id="ARBA00023306"/>
    </source>
</evidence>
<evidence type="ECO:0008006" key="8">
    <source>
        <dbReference type="Google" id="ProtNLM"/>
    </source>
</evidence>